<sequence>MPTVHHRFTSVDNHRLFFREAGRSDAPALVLLHGFPTSSYMFRHLIPALADRYHVIAPDHLGFGLSDAPGVESFDYTFDALTELTAGLLATLGIDRYALYVQDYGAPIGWRLALANPAAITAIITQNGNGYDDGFVESFWKTVWDYHSAQTPETEAPLRQFLTLDATRWQYLTGVPDQTLVDPESWYHDYALISRPGNDAVQLKLFLDYATNSPLYPRLHEYFRSSKVPLLAVWGRGDEIFGPAGAEAFAQDLPDAEIHLLDGGHFLLESALAEVTELIRVFLAKHLPAT</sequence>
<keyword evidence="2" id="KW-0378">Hydrolase</keyword>
<evidence type="ECO:0000313" key="2">
    <source>
        <dbReference type="EMBL" id="SRX94216.1"/>
    </source>
</evidence>
<dbReference type="Proteomes" id="UP000252015">
    <property type="component" value="Unassembled WGS sequence"/>
</dbReference>
<dbReference type="AlphaFoldDB" id="A0A375YZD1"/>
<dbReference type="InterPro" id="IPR051340">
    <property type="entry name" value="Haloalkane_dehalogenase"/>
</dbReference>
<keyword evidence="2" id="KW-0808">Transferase</keyword>
<feature type="domain" description="AB hydrolase-1" evidence="1">
    <location>
        <begin position="27"/>
        <end position="269"/>
    </location>
</feature>
<reference evidence="2 3" key="1">
    <citation type="submission" date="2018-05" db="EMBL/GenBank/DDBJ databases">
        <authorList>
            <consortium name="IHU Genomes"/>
        </authorList>
    </citation>
    <scope>NUCLEOTIDE SEQUENCE [LARGE SCALE GENOMIC DNA]</scope>
    <source>
        <strain evidence="2 3">P7336</strain>
    </source>
</reference>
<dbReference type="RefSeq" id="WP_113963796.1">
    <property type="nucleotide sequence ID" value="NZ_UEGW01000001.1"/>
</dbReference>
<dbReference type="Gene3D" id="3.40.50.1820">
    <property type="entry name" value="alpha/beta hydrolase"/>
    <property type="match status" value="1"/>
</dbReference>
<name>A0A375YZD1_MYCSH</name>
<proteinExistence type="predicted"/>
<accession>A0A375YZD1</accession>
<dbReference type="EMBL" id="UEGW01000001">
    <property type="protein sequence ID" value="SRX94216.1"/>
    <property type="molecule type" value="Genomic_DNA"/>
</dbReference>
<dbReference type="PANTHER" id="PTHR42977">
    <property type="entry name" value="HYDROLASE-RELATED"/>
    <property type="match status" value="1"/>
</dbReference>
<dbReference type="InterPro" id="IPR029058">
    <property type="entry name" value="AB_hydrolase_fold"/>
</dbReference>
<dbReference type="Pfam" id="PF00561">
    <property type="entry name" value="Abhydrolase_1"/>
    <property type="match status" value="1"/>
</dbReference>
<keyword evidence="2" id="KW-0012">Acyltransferase</keyword>
<evidence type="ECO:0000313" key="3">
    <source>
        <dbReference type="Proteomes" id="UP000252015"/>
    </source>
</evidence>
<protein>
    <submittedName>
        <fullName evidence="2">Alpha/beta superfamily hydrolase/acyltransferase [Sanguibacter keddieii DSM]</fullName>
    </submittedName>
</protein>
<evidence type="ECO:0000259" key="1">
    <source>
        <dbReference type="Pfam" id="PF00561"/>
    </source>
</evidence>
<dbReference type="PRINTS" id="PR00412">
    <property type="entry name" value="EPOXHYDRLASE"/>
</dbReference>
<gene>
    <name evidence="2" type="ORF">MSP7336_02464</name>
</gene>
<dbReference type="PANTHER" id="PTHR42977:SF1">
    <property type="entry name" value="BLR6576 PROTEIN"/>
    <property type="match status" value="1"/>
</dbReference>
<organism evidence="2 3">
    <name type="scientific">Mycobacterium shimoidei</name>
    <dbReference type="NCBI Taxonomy" id="29313"/>
    <lineage>
        <taxon>Bacteria</taxon>
        <taxon>Bacillati</taxon>
        <taxon>Actinomycetota</taxon>
        <taxon>Actinomycetes</taxon>
        <taxon>Mycobacteriales</taxon>
        <taxon>Mycobacteriaceae</taxon>
        <taxon>Mycobacterium</taxon>
    </lineage>
</organism>
<keyword evidence="3" id="KW-1185">Reference proteome</keyword>
<dbReference type="STRING" id="29313.BHQ16_07810"/>
<dbReference type="GO" id="GO:0016746">
    <property type="term" value="F:acyltransferase activity"/>
    <property type="evidence" value="ECO:0007669"/>
    <property type="project" value="UniProtKB-KW"/>
</dbReference>
<dbReference type="InterPro" id="IPR000639">
    <property type="entry name" value="Epox_hydrolase-like"/>
</dbReference>
<dbReference type="GO" id="GO:0004301">
    <property type="term" value="F:epoxide hydrolase activity"/>
    <property type="evidence" value="ECO:0007669"/>
    <property type="project" value="TreeGrafter"/>
</dbReference>
<dbReference type="SUPFAM" id="SSF53474">
    <property type="entry name" value="alpha/beta-Hydrolases"/>
    <property type="match status" value="1"/>
</dbReference>
<dbReference type="InterPro" id="IPR000073">
    <property type="entry name" value="AB_hydrolase_1"/>
</dbReference>